<dbReference type="CDD" id="cd16345">
    <property type="entry name" value="LMWP_ArsC"/>
    <property type="match status" value="1"/>
</dbReference>
<dbReference type="EMBL" id="CAEZWE010000060">
    <property type="protein sequence ID" value="CAB4659577.1"/>
    <property type="molecule type" value="Genomic_DNA"/>
</dbReference>
<dbReference type="SUPFAM" id="SSF52788">
    <property type="entry name" value="Phosphotyrosine protein phosphatases I"/>
    <property type="match status" value="1"/>
</dbReference>
<dbReference type="GO" id="GO:0046685">
    <property type="term" value="P:response to arsenic-containing substance"/>
    <property type="evidence" value="ECO:0007669"/>
    <property type="project" value="UniProtKB-KW"/>
</dbReference>
<dbReference type="InterPro" id="IPR036196">
    <property type="entry name" value="Ptyr_pPase_sf"/>
</dbReference>
<evidence type="ECO:0000313" key="3">
    <source>
        <dbReference type="EMBL" id="CAB4567520.1"/>
    </source>
</evidence>
<organism evidence="4">
    <name type="scientific">freshwater metagenome</name>
    <dbReference type="NCBI Taxonomy" id="449393"/>
    <lineage>
        <taxon>unclassified sequences</taxon>
        <taxon>metagenomes</taxon>
        <taxon>ecological metagenomes</taxon>
    </lineage>
</organism>
<dbReference type="Gene3D" id="3.40.50.2300">
    <property type="match status" value="1"/>
</dbReference>
<dbReference type="PANTHER" id="PTHR43428:SF1">
    <property type="entry name" value="ARSENATE REDUCTASE"/>
    <property type="match status" value="1"/>
</dbReference>
<dbReference type="PANTHER" id="PTHR43428">
    <property type="entry name" value="ARSENATE REDUCTASE"/>
    <property type="match status" value="1"/>
</dbReference>
<evidence type="ECO:0000256" key="1">
    <source>
        <dbReference type="ARBA" id="ARBA00022849"/>
    </source>
</evidence>
<feature type="domain" description="Phosphotyrosine protein phosphatase I" evidence="2">
    <location>
        <begin position="12"/>
        <end position="137"/>
    </location>
</feature>
<accession>A0A6J6LC73</accession>
<dbReference type="AlphaFoldDB" id="A0A6J6LC73"/>
<dbReference type="InterPro" id="IPR023485">
    <property type="entry name" value="Ptyr_pPase"/>
</dbReference>
<evidence type="ECO:0000259" key="2">
    <source>
        <dbReference type="SMART" id="SM00226"/>
    </source>
</evidence>
<keyword evidence="1" id="KW-0059">Arsenical resistance</keyword>
<dbReference type="SMART" id="SM00226">
    <property type="entry name" value="LMWPc"/>
    <property type="match status" value="1"/>
</dbReference>
<evidence type="ECO:0000313" key="4">
    <source>
        <dbReference type="EMBL" id="CAB4659577.1"/>
    </source>
</evidence>
<dbReference type="EMBL" id="CAEZTC010000166">
    <property type="protein sequence ID" value="CAB4567520.1"/>
    <property type="molecule type" value="Genomic_DNA"/>
</dbReference>
<sequence>MTNTAGSPQPIPSVLFVCVHNAGRSQMAAGWLRHLAGNRVNIYSGGSEPARHVNPAAVAAMDELGIDISQEIPKLFTTETVKAADVVITMGCGDTCPIFPGKKYEDWPLEDPAGQGVDAVRPIRDEIGLRVKNLLIELGIEFS</sequence>
<protein>
    <submittedName>
        <fullName evidence="4">Unannotated protein</fullName>
    </submittedName>
</protein>
<proteinExistence type="predicted"/>
<reference evidence="4" key="1">
    <citation type="submission" date="2020-05" db="EMBL/GenBank/DDBJ databases">
        <authorList>
            <person name="Chiriac C."/>
            <person name="Salcher M."/>
            <person name="Ghai R."/>
            <person name="Kavagutti S V."/>
        </authorList>
    </citation>
    <scope>NUCLEOTIDE SEQUENCE</scope>
</reference>
<gene>
    <name evidence="3" type="ORF">UFOPK1572_01183</name>
    <name evidence="4" type="ORF">UFOPK2169_01309</name>
</gene>
<dbReference type="Pfam" id="PF01451">
    <property type="entry name" value="LMWPc"/>
    <property type="match status" value="1"/>
</dbReference>
<name>A0A6J6LC73_9ZZZZ</name>